<proteinExistence type="predicted"/>
<dbReference type="Proteomes" id="UP000887575">
    <property type="component" value="Unassembled WGS sequence"/>
</dbReference>
<reference evidence="3" key="1">
    <citation type="submission" date="2024-02" db="UniProtKB">
        <authorList>
            <consortium name="WormBaseParasite"/>
        </authorList>
    </citation>
    <scope>IDENTIFICATION</scope>
</reference>
<evidence type="ECO:0000256" key="1">
    <source>
        <dbReference type="SAM" id="MobiDB-lite"/>
    </source>
</evidence>
<name>A0AAF3FDX7_9BILA</name>
<keyword evidence="2" id="KW-1185">Reference proteome</keyword>
<sequence>MKTQASRKFSLDILPQILQRSVIDCVEIDERKQLLKVSKALRSLVLYYGGFPRKIDKLFLKVLEVQDDELQLNIEVNEQTFESELKIWTQNTESDGEAEEENLPLSQSEKNDDPLENPVKYPIWNQKFGQNIAAVEVMNIIVRAPVSEEKIAEFFHSFGAKIRFVSEYSVLVDDFRKLSVLIKNFHPEITETFDLNFFDLETWETDECGQGEAFELLYEKQLAKCVRICAFGAPISLLTKLRKSHLTLVTLRVKEEDLRENSRFLLDIEIPSYQETAAILFHAESVTLVKWKEELMENFVQTGKLEVIDGELKERIADEVVVPFLRHIGEHDLVETMGVEEEDEEEEEGKDGEEEGKEQTKKEEEDGESEEKKEKWYLCRQSPLTPDGKEVIYGVFEFENFLYLLKARFEESLS</sequence>
<feature type="compositionally biased region" description="Basic and acidic residues" evidence="1">
    <location>
        <begin position="357"/>
        <end position="377"/>
    </location>
</feature>
<feature type="compositionally biased region" description="Acidic residues" evidence="1">
    <location>
        <begin position="338"/>
        <end position="356"/>
    </location>
</feature>
<dbReference type="WBParaSite" id="MBELARI_LOCUS4193">
    <property type="protein sequence ID" value="MBELARI_LOCUS4193"/>
    <property type="gene ID" value="MBELARI_LOCUS4193"/>
</dbReference>
<dbReference type="AlphaFoldDB" id="A0AAF3FDX7"/>
<accession>A0AAF3FDX7</accession>
<feature type="region of interest" description="Disordered" evidence="1">
    <location>
        <begin position="92"/>
        <end position="116"/>
    </location>
</feature>
<evidence type="ECO:0000313" key="3">
    <source>
        <dbReference type="WBParaSite" id="MBELARI_LOCUS4193"/>
    </source>
</evidence>
<evidence type="ECO:0000313" key="2">
    <source>
        <dbReference type="Proteomes" id="UP000887575"/>
    </source>
</evidence>
<protein>
    <submittedName>
        <fullName evidence="3">Uncharacterized protein</fullName>
    </submittedName>
</protein>
<feature type="region of interest" description="Disordered" evidence="1">
    <location>
        <begin position="335"/>
        <end position="377"/>
    </location>
</feature>
<organism evidence="2 3">
    <name type="scientific">Mesorhabditis belari</name>
    <dbReference type="NCBI Taxonomy" id="2138241"/>
    <lineage>
        <taxon>Eukaryota</taxon>
        <taxon>Metazoa</taxon>
        <taxon>Ecdysozoa</taxon>
        <taxon>Nematoda</taxon>
        <taxon>Chromadorea</taxon>
        <taxon>Rhabditida</taxon>
        <taxon>Rhabditina</taxon>
        <taxon>Rhabditomorpha</taxon>
        <taxon>Rhabditoidea</taxon>
        <taxon>Rhabditidae</taxon>
        <taxon>Mesorhabditinae</taxon>
        <taxon>Mesorhabditis</taxon>
    </lineage>
</organism>